<dbReference type="InterPro" id="IPR050426">
    <property type="entry name" value="Glycosyltransferase_28"/>
</dbReference>
<dbReference type="AlphaFoldDB" id="A0A562I258"/>
<dbReference type="Gene3D" id="3.40.50.2000">
    <property type="entry name" value="Glycogen Phosphorylase B"/>
    <property type="match status" value="2"/>
</dbReference>
<dbReference type="Pfam" id="PF21036">
    <property type="entry name" value="EryCIII-like_N"/>
    <property type="match status" value="1"/>
</dbReference>
<dbReference type="CDD" id="cd03784">
    <property type="entry name" value="GT1_Gtf-like"/>
    <property type="match status" value="1"/>
</dbReference>
<evidence type="ECO:0000259" key="4">
    <source>
        <dbReference type="Pfam" id="PF06722"/>
    </source>
</evidence>
<dbReference type="PANTHER" id="PTHR48050">
    <property type="entry name" value="STEROL 3-BETA-GLUCOSYLTRANSFERASE"/>
    <property type="match status" value="1"/>
</dbReference>
<feature type="domain" description="Erythromycin biosynthesis protein CIII-like N-terminal" evidence="5">
    <location>
        <begin position="22"/>
        <end position="219"/>
    </location>
</feature>
<dbReference type="GO" id="GO:0016758">
    <property type="term" value="F:hexosyltransferase activity"/>
    <property type="evidence" value="ECO:0007669"/>
    <property type="project" value="UniProtKB-ARBA"/>
</dbReference>
<evidence type="ECO:0000313" key="6">
    <source>
        <dbReference type="EMBL" id="TWH65117.1"/>
    </source>
</evidence>
<evidence type="ECO:0000256" key="1">
    <source>
        <dbReference type="ARBA" id="ARBA00006962"/>
    </source>
</evidence>
<evidence type="ECO:0000256" key="2">
    <source>
        <dbReference type="ARBA" id="ARBA00022676"/>
    </source>
</evidence>
<keyword evidence="2" id="KW-0328">Glycosyltransferase</keyword>
<accession>A0A562I258</accession>
<evidence type="ECO:0000259" key="5">
    <source>
        <dbReference type="Pfam" id="PF21036"/>
    </source>
</evidence>
<evidence type="ECO:0000313" key="7">
    <source>
        <dbReference type="Proteomes" id="UP000319825"/>
    </source>
</evidence>
<name>A0A562I258_MICOL</name>
<dbReference type="RefSeq" id="WP_145772521.1">
    <property type="nucleotide sequence ID" value="NZ_BAAATQ010000124.1"/>
</dbReference>
<keyword evidence="3 6" id="KW-0808">Transferase</keyword>
<dbReference type="InterPro" id="IPR002213">
    <property type="entry name" value="UDP_glucos_trans"/>
</dbReference>
<dbReference type="EMBL" id="VLKE01000001">
    <property type="protein sequence ID" value="TWH65117.1"/>
    <property type="molecule type" value="Genomic_DNA"/>
</dbReference>
<dbReference type="Proteomes" id="UP000319825">
    <property type="component" value="Unassembled WGS sequence"/>
</dbReference>
<gene>
    <name evidence="6" type="ORF">JD77_00052</name>
</gene>
<keyword evidence="7" id="KW-1185">Reference proteome</keyword>
<dbReference type="InterPro" id="IPR048284">
    <property type="entry name" value="EryCIII-like_N"/>
</dbReference>
<comment type="caution">
    <text evidence="6">The sequence shown here is derived from an EMBL/GenBank/DDBJ whole genome shotgun (WGS) entry which is preliminary data.</text>
</comment>
<dbReference type="OrthoDB" id="5488434at2"/>
<dbReference type="Pfam" id="PF06722">
    <property type="entry name" value="EryCIII-like_C"/>
    <property type="match status" value="1"/>
</dbReference>
<feature type="domain" description="Erythromycin biosynthesis protein CIII-like C-terminal" evidence="4">
    <location>
        <begin position="234"/>
        <end position="374"/>
    </location>
</feature>
<reference evidence="6 7" key="1">
    <citation type="submission" date="2019-07" db="EMBL/GenBank/DDBJ databases">
        <title>R&amp;d 2014.</title>
        <authorList>
            <person name="Klenk H.-P."/>
        </authorList>
    </citation>
    <scope>NUCLEOTIDE SEQUENCE [LARGE SCALE GENOMIC DNA]</scope>
    <source>
        <strain evidence="6 7">DSM 43868</strain>
    </source>
</reference>
<proteinExistence type="inferred from homology"/>
<dbReference type="SUPFAM" id="SSF53756">
    <property type="entry name" value="UDP-Glycosyltransferase/glycogen phosphorylase"/>
    <property type="match status" value="1"/>
</dbReference>
<evidence type="ECO:0000256" key="3">
    <source>
        <dbReference type="ARBA" id="ARBA00022679"/>
    </source>
</evidence>
<organism evidence="6 7">
    <name type="scientific">Micromonospora olivasterospora</name>
    <dbReference type="NCBI Taxonomy" id="1880"/>
    <lineage>
        <taxon>Bacteria</taxon>
        <taxon>Bacillati</taxon>
        <taxon>Actinomycetota</taxon>
        <taxon>Actinomycetes</taxon>
        <taxon>Micromonosporales</taxon>
        <taxon>Micromonosporaceae</taxon>
        <taxon>Micromonospora</taxon>
    </lineage>
</organism>
<comment type="similarity">
    <text evidence="1">Belongs to the glycosyltransferase 28 family.</text>
</comment>
<dbReference type="FunFam" id="3.40.50.2000:FF:000072">
    <property type="entry name" value="Glycosyl transferase"/>
    <property type="match status" value="1"/>
</dbReference>
<dbReference type="PANTHER" id="PTHR48050:SF13">
    <property type="entry name" value="STEROL 3-BETA-GLUCOSYLTRANSFERASE UGT80A2"/>
    <property type="match status" value="1"/>
</dbReference>
<sequence length="389" mass="40758">MRVLFVVVPGVGHLYPLVPLAWAFRAAGHDVLVAVAEHADRAAASGLTVVDPAPGLDLMAAMGQALRENPELAAVVQRPMRDPADWAAHFAAVNRPLVAGAVELARRWRPDLVLFDHACTAGLIAAAAAGAPAVQQILGVFRSRGLHERTAAHLADVWRPLGVTEVAPPVATLEYMPPGMMTGEPEGRFTRFVPYTGGGVLPDWLRRRPDRPRVAVTLGTIAPQRQGIGQLAPLVAAAAEVDAEFVLALGHLDPAPLGPLPPNVRAAGWVPLDPLLATCAAVVHHGGASTMLTAITHGVPQLVILAPGDTIRPLMGEALRRSGAGLVAGPAEVDAALIRRLLTDEGLRAATGRVRAENLALPTPADTVAWLEDLLVRQGTVDGSHAVLH</sequence>
<dbReference type="GO" id="GO:0008194">
    <property type="term" value="F:UDP-glycosyltransferase activity"/>
    <property type="evidence" value="ECO:0007669"/>
    <property type="project" value="InterPro"/>
</dbReference>
<dbReference type="GO" id="GO:0017000">
    <property type="term" value="P:antibiotic biosynthetic process"/>
    <property type="evidence" value="ECO:0007669"/>
    <property type="project" value="UniProtKB-ARBA"/>
</dbReference>
<protein>
    <submittedName>
        <fullName evidence="6">UDP:flavonoid glycosyltransferase YjiC (YdhE family)</fullName>
    </submittedName>
</protein>
<dbReference type="InterPro" id="IPR010610">
    <property type="entry name" value="EryCIII-like_C"/>
</dbReference>